<evidence type="ECO:0000256" key="2">
    <source>
        <dbReference type="SAM" id="SignalP"/>
    </source>
</evidence>
<name>M5UGN8_9BACT</name>
<dbReference type="AlphaFoldDB" id="M5UGN8"/>
<evidence type="ECO:0000313" key="4">
    <source>
        <dbReference type="Proteomes" id="UP000011885"/>
    </source>
</evidence>
<feature type="signal peptide" evidence="2">
    <location>
        <begin position="1"/>
        <end position="18"/>
    </location>
</feature>
<accession>M5UGN8</accession>
<feature type="region of interest" description="Disordered" evidence="1">
    <location>
        <begin position="26"/>
        <end position="104"/>
    </location>
</feature>
<feature type="chain" id="PRO_5004073120" evidence="2">
    <location>
        <begin position="19"/>
        <end position="104"/>
    </location>
</feature>
<comment type="caution">
    <text evidence="3">The sequence shown here is derived from an EMBL/GenBank/DDBJ whole genome shotgun (WGS) entry which is preliminary data.</text>
</comment>
<dbReference type="PATRIC" id="fig|1263870.3.peg.3596"/>
<sequence length="104" mass="11015">MQMLYLFLALGCAAVLTAGCDAELGDSEVDSLDPNVQTEYSDSMFDNGTKLEDFGLESETPGETWASPKEDTGDASETTPDDRPQNDAPVKPTFQSNAGTGSAE</sequence>
<evidence type="ECO:0000313" key="3">
    <source>
        <dbReference type="EMBL" id="EMI55178.1"/>
    </source>
</evidence>
<feature type="compositionally biased region" description="Polar residues" evidence="1">
    <location>
        <begin position="93"/>
        <end position="104"/>
    </location>
</feature>
<reference evidence="3 4" key="1">
    <citation type="journal article" date="2013" name="Mar. Genomics">
        <title>Expression of sulfatases in Rhodopirellula baltica and the diversity of sulfatases in the genus Rhodopirellula.</title>
        <authorList>
            <person name="Wegner C.E."/>
            <person name="Richter-Heitmann T."/>
            <person name="Klindworth A."/>
            <person name="Klockow C."/>
            <person name="Richter M."/>
            <person name="Achstetter T."/>
            <person name="Glockner F.O."/>
            <person name="Harder J."/>
        </authorList>
    </citation>
    <scope>NUCLEOTIDE SEQUENCE [LARGE SCALE GENOMIC DNA]</scope>
    <source>
        <strain evidence="3 4">SM41</strain>
    </source>
</reference>
<keyword evidence="2" id="KW-0732">Signal</keyword>
<organism evidence="3 4">
    <name type="scientific">Rhodopirellula sallentina SM41</name>
    <dbReference type="NCBI Taxonomy" id="1263870"/>
    <lineage>
        <taxon>Bacteria</taxon>
        <taxon>Pseudomonadati</taxon>
        <taxon>Planctomycetota</taxon>
        <taxon>Planctomycetia</taxon>
        <taxon>Pirellulales</taxon>
        <taxon>Pirellulaceae</taxon>
        <taxon>Rhodopirellula</taxon>
    </lineage>
</organism>
<keyword evidence="4" id="KW-1185">Reference proteome</keyword>
<proteinExistence type="predicted"/>
<feature type="compositionally biased region" description="Polar residues" evidence="1">
    <location>
        <begin position="34"/>
        <end position="46"/>
    </location>
</feature>
<dbReference type="Proteomes" id="UP000011885">
    <property type="component" value="Unassembled WGS sequence"/>
</dbReference>
<dbReference type="EMBL" id="ANOH01000226">
    <property type="protein sequence ID" value="EMI55178.1"/>
    <property type="molecule type" value="Genomic_DNA"/>
</dbReference>
<evidence type="ECO:0000256" key="1">
    <source>
        <dbReference type="SAM" id="MobiDB-lite"/>
    </source>
</evidence>
<gene>
    <name evidence="3" type="ORF">RSSM_03383</name>
</gene>
<protein>
    <submittedName>
        <fullName evidence="3">Secreted protein</fullName>
    </submittedName>
</protein>